<accession>A0ABT3H368</accession>
<protein>
    <submittedName>
        <fullName evidence="1">Uncharacterized protein</fullName>
    </submittedName>
</protein>
<proteinExistence type="predicted"/>
<reference evidence="1 2" key="1">
    <citation type="submission" date="2022-10" db="EMBL/GenBank/DDBJ databases">
        <title>Pararhodobacter sp. nov., isolated from marine algae.</title>
        <authorList>
            <person name="Choi B.J."/>
            <person name="Kim J.M."/>
            <person name="Lee J.K."/>
            <person name="Choi D.G."/>
            <person name="Jeon C.O."/>
        </authorList>
    </citation>
    <scope>NUCLEOTIDE SEQUENCE [LARGE SCALE GENOMIC DNA]</scope>
    <source>
        <strain evidence="1 2">ZQ420</strain>
    </source>
</reference>
<dbReference type="EMBL" id="JAPDFL010000001">
    <property type="protein sequence ID" value="MCW1934236.1"/>
    <property type="molecule type" value="Genomic_DNA"/>
</dbReference>
<keyword evidence="2" id="KW-1185">Reference proteome</keyword>
<dbReference type="RefSeq" id="WP_264507048.1">
    <property type="nucleotide sequence ID" value="NZ_JAPDFL010000001.1"/>
</dbReference>
<organism evidence="1 2">
    <name type="scientific">Pararhodobacter zhoushanensis</name>
    <dbReference type="NCBI Taxonomy" id="2479545"/>
    <lineage>
        <taxon>Bacteria</taxon>
        <taxon>Pseudomonadati</taxon>
        <taxon>Pseudomonadota</taxon>
        <taxon>Alphaproteobacteria</taxon>
        <taxon>Rhodobacterales</taxon>
        <taxon>Paracoccaceae</taxon>
        <taxon>Pararhodobacter</taxon>
    </lineage>
</organism>
<dbReference type="Proteomes" id="UP001208938">
    <property type="component" value="Unassembled WGS sequence"/>
</dbReference>
<comment type="caution">
    <text evidence="1">The sequence shown here is derived from an EMBL/GenBank/DDBJ whole genome shotgun (WGS) entry which is preliminary data.</text>
</comment>
<name>A0ABT3H368_9RHOB</name>
<sequence>MALTLSHPRASALQAALAPLIDDPRVTVITGAPGISATFDTPGGRKTL</sequence>
<evidence type="ECO:0000313" key="1">
    <source>
        <dbReference type="EMBL" id="MCW1934236.1"/>
    </source>
</evidence>
<gene>
    <name evidence="1" type="ORF">OKW52_18735</name>
</gene>
<evidence type="ECO:0000313" key="2">
    <source>
        <dbReference type="Proteomes" id="UP001208938"/>
    </source>
</evidence>